<dbReference type="Gene3D" id="3.40.50.2300">
    <property type="match status" value="2"/>
</dbReference>
<feature type="region of interest" description="Disordered" evidence="4">
    <location>
        <begin position="330"/>
        <end position="349"/>
    </location>
</feature>
<dbReference type="PROSITE" id="PS50932">
    <property type="entry name" value="HTH_LACI_2"/>
    <property type="match status" value="1"/>
</dbReference>
<evidence type="ECO:0000313" key="7">
    <source>
        <dbReference type="Proteomes" id="UP000727056"/>
    </source>
</evidence>
<reference evidence="6 7" key="1">
    <citation type="submission" date="2020-03" db="EMBL/GenBank/DDBJ databases">
        <title>Draft genome of Streptomyces sp. ventii, isolated from the Axial Seamount in the Pacific Ocean, and resequencing of the two type strains Streptomyces lonarensis strain NCL 716 and Streptomyces bohaiensis strain 11A07.</title>
        <authorList>
            <person name="Loughran R.M."/>
            <person name="Pfannmuller K.M."/>
            <person name="Wasson B.J."/>
            <person name="Deadmond M.C."/>
            <person name="Paddock B.E."/>
            <person name="Koyack M.J."/>
            <person name="Gallegos D.A."/>
            <person name="Mitchell E.A."/>
            <person name="Ushijima B."/>
            <person name="Saw J.H."/>
            <person name="Mcphail K.L."/>
            <person name="Videau P."/>
        </authorList>
    </citation>
    <scope>NUCLEOTIDE SEQUENCE [LARGE SCALE GENOMIC DNA]</scope>
    <source>
        <strain evidence="6 7">11A07</strain>
    </source>
</reference>
<evidence type="ECO:0000256" key="3">
    <source>
        <dbReference type="ARBA" id="ARBA00023163"/>
    </source>
</evidence>
<dbReference type="EMBL" id="JAAVJC010000074">
    <property type="protein sequence ID" value="NJQ15485.1"/>
    <property type="molecule type" value="Genomic_DNA"/>
</dbReference>
<feature type="domain" description="HTH lacI-type" evidence="5">
    <location>
        <begin position="2"/>
        <end position="56"/>
    </location>
</feature>
<accession>A0ABX1CC76</accession>
<feature type="compositionally biased region" description="Pro residues" evidence="4">
    <location>
        <begin position="338"/>
        <end position="349"/>
    </location>
</feature>
<dbReference type="PANTHER" id="PTHR30146">
    <property type="entry name" value="LACI-RELATED TRANSCRIPTIONAL REPRESSOR"/>
    <property type="match status" value="1"/>
</dbReference>
<keyword evidence="7" id="KW-1185">Reference proteome</keyword>
<name>A0ABX1CC76_9ACTN</name>
<dbReference type="InterPro" id="IPR028082">
    <property type="entry name" value="Peripla_BP_I"/>
</dbReference>
<dbReference type="InterPro" id="IPR000843">
    <property type="entry name" value="HTH_LacI"/>
</dbReference>
<keyword evidence="1" id="KW-0805">Transcription regulation</keyword>
<dbReference type="InterPro" id="IPR010982">
    <property type="entry name" value="Lambda_DNA-bd_dom_sf"/>
</dbReference>
<dbReference type="PANTHER" id="PTHR30146:SF153">
    <property type="entry name" value="LACTOSE OPERON REPRESSOR"/>
    <property type="match status" value="1"/>
</dbReference>
<keyword evidence="3" id="KW-0804">Transcription</keyword>
<evidence type="ECO:0000259" key="5">
    <source>
        <dbReference type="PROSITE" id="PS50932"/>
    </source>
</evidence>
<proteinExistence type="predicted"/>
<evidence type="ECO:0000256" key="1">
    <source>
        <dbReference type="ARBA" id="ARBA00023015"/>
    </source>
</evidence>
<comment type="caution">
    <text evidence="6">The sequence shown here is derived from an EMBL/GenBank/DDBJ whole genome shotgun (WGS) entry which is preliminary data.</text>
</comment>
<evidence type="ECO:0000256" key="4">
    <source>
        <dbReference type="SAM" id="MobiDB-lite"/>
    </source>
</evidence>
<dbReference type="SMART" id="SM00354">
    <property type="entry name" value="HTH_LACI"/>
    <property type="match status" value="1"/>
</dbReference>
<gene>
    <name evidence="6" type="ORF">HCN52_11110</name>
</gene>
<dbReference type="SUPFAM" id="SSF53822">
    <property type="entry name" value="Periplasmic binding protein-like I"/>
    <property type="match status" value="1"/>
</dbReference>
<dbReference type="RefSeq" id="WP_168088256.1">
    <property type="nucleotide sequence ID" value="NZ_JAAVJC010000074.1"/>
</dbReference>
<dbReference type="Pfam" id="PF13377">
    <property type="entry name" value="Peripla_BP_3"/>
    <property type="match status" value="1"/>
</dbReference>
<dbReference type="SUPFAM" id="SSF47413">
    <property type="entry name" value="lambda repressor-like DNA-binding domains"/>
    <property type="match status" value="1"/>
</dbReference>
<keyword evidence="2" id="KW-0238">DNA-binding</keyword>
<protein>
    <submittedName>
        <fullName evidence="6">LacI family transcriptional regulator</fullName>
    </submittedName>
</protein>
<dbReference type="Pfam" id="PF00356">
    <property type="entry name" value="LacI"/>
    <property type="match status" value="1"/>
</dbReference>
<organism evidence="6 7">
    <name type="scientific">Streptomyces bohaiensis</name>
    <dbReference type="NCBI Taxonomy" id="1431344"/>
    <lineage>
        <taxon>Bacteria</taxon>
        <taxon>Bacillati</taxon>
        <taxon>Actinomycetota</taxon>
        <taxon>Actinomycetes</taxon>
        <taxon>Kitasatosporales</taxon>
        <taxon>Streptomycetaceae</taxon>
        <taxon>Streptomyces</taxon>
    </lineage>
</organism>
<evidence type="ECO:0000313" key="6">
    <source>
        <dbReference type="EMBL" id="NJQ15485.1"/>
    </source>
</evidence>
<dbReference type="InterPro" id="IPR046335">
    <property type="entry name" value="LacI/GalR-like_sensor"/>
</dbReference>
<sequence>MATIKDVAERSGVAPSTVSYVLSGSRKISEGTRTRVLEAVRELGYHPRASARTLRSSRSSVLALAVPREAGKYRAVDGRFAVEISDAARVHGFDVLLMTDPDGVRGLRRVAGSGLADAAVLMAVEEADPRVGAMTAAGFPVALLGHGDARHETEVPWVDLDWEAAVALAVREAAAAGHRHVAFLSSSEHEVAARRGYALHGLAGARRAARETGVSVTVRPSADDPAVAAARVRELLDTDRPPTALVVQHLIPLPQVLTELAASDVRLPDDLAVVPVGTIPDESGLPDLPRIDLPVSRMAAAVTELALTAAGALPAAHRRPAQAGPHHELFAPHVVPGVPIPPPRTPRTR</sequence>
<dbReference type="Proteomes" id="UP000727056">
    <property type="component" value="Unassembled WGS sequence"/>
</dbReference>
<dbReference type="Gene3D" id="1.10.260.40">
    <property type="entry name" value="lambda repressor-like DNA-binding domains"/>
    <property type="match status" value="1"/>
</dbReference>
<dbReference type="CDD" id="cd01392">
    <property type="entry name" value="HTH_LacI"/>
    <property type="match status" value="1"/>
</dbReference>
<evidence type="ECO:0000256" key="2">
    <source>
        <dbReference type="ARBA" id="ARBA00023125"/>
    </source>
</evidence>